<dbReference type="OrthoDB" id="7990385at2"/>
<gene>
    <name evidence="3" type="ORF">EDD54_2745</name>
</gene>
<keyword evidence="1" id="KW-1133">Transmembrane helix</keyword>
<keyword evidence="1" id="KW-0812">Transmembrane</keyword>
<evidence type="ECO:0000313" key="3">
    <source>
        <dbReference type="EMBL" id="TDP84141.1"/>
    </source>
</evidence>
<dbReference type="Pfam" id="PF07811">
    <property type="entry name" value="TadE"/>
    <property type="match status" value="1"/>
</dbReference>
<feature type="domain" description="TadE-like" evidence="2">
    <location>
        <begin position="29"/>
        <end position="71"/>
    </location>
</feature>
<dbReference type="InterPro" id="IPR012495">
    <property type="entry name" value="TadE-like_dom"/>
</dbReference>
<dbReference type="AlphaFoldDB" id="A0A4R6RD28"/>
<feature type="transmembrane region" description="Helical" evidence="1">
    <location>
        <begin position="35"/>
        <end position="58"/>
    </location>
</feature>
<keyword evidence="4" id="KW-1185">Reference proteome</keyword>
<evidence type="ECO:0000259" key="2">
    <source>
        <dbReference type="Pfam" id="PF07811"/>
    </source>
</evidence>
<organism evidence="3 4">
    <name type="scientific">Oharaeibacter diazotrophicus</name>
    <dbReference type="NCBI Taxonomy" id="1920512"/>
    <lineage>
        <taxon>Bacteria</taxon>
        <taxon>Pseudomonadati</taxon>
        <taxon>Pseudomonadota</taxon>
        <taxon>Alphaproteobacteria</taxon>
        <taxon>Hyphomicrobiales</taxon>
        <taxon>Pleomorphomonadaceae</taxon>
        <taxon>Oharaeibacter</taxon>
    </lineage>
</organism>
<comment type="caution">
    <text evidence="3">The sequence shown here is derived from an EMBL/GenBank/DDBJ whole genome shotgun (WGS) entry which is preliminary data.</text>
</comment>
<evidence type="ECO:0000313" key="4">
    <source>
        <dbReference type="Proteomes" id="UP000294547"/>
    </source>
</evidence>
<name>A0A4R6RD28_9HYPH</name>
<dbReference type="EMBL" id="SNXY01000008">
    <property type="protein sequence ID" value="TDP84141.1"/>
    <property type="molecule type" value="Genomic_DNA"/>
</dbReference>
<reference evidence="3 4" key="1">
    <citation type="submission" date="2019-03" db="EMBL/GenBank/DDBJ databases">
        <title>Genomic Encyclopedia of Type Strains, Phase IV (KMG-IV): sequencing the most valuable type-strain genomes for metagenomic binning, comparative biology and taxonomic classification.</title>
        <authorList>
            <person name="Goeker M."/>
        </authorList>
    </citation>
    <scope>NUCLEOTIDE SEQUENCE [LARGE SCALE GENOMIC DNA]</scope>
    <source>
        <strain evidence="3 4">DSM 102969</strain>
    </source>
</reference>
<evidence type="ECO:0000256" key="1">
    <source>
        <dbReference type="SAM" id="Phobius"/>
    </source>
</evidence>
<dbReference type="Proteomes" id="UP000294547">
    <property type="component" value="Unassembled WGS sequence"/>
</dbReference>
<proteinExistence type="predicted"/>
<sequence length="188" mass="20509">MAENTRAPTVDRDRPRRGLFARFGRGRDGAVALEFAIVSIPFFALMFAIIETALMFFVSQILDTAVTKASRQIRTGQAQQAGMDAGAFKTQVCNSMLGLVDCRANLYVDVKTYASFGSYAPTSPVDPTTKQMKPTTYSPGGSGSIVVVRAFYAWPTYFTPLSANATKLADGRRLLGAVVAFRNEPFPW</sequence>
<accession>A0A4R6RD28</accession>
<protein>
    <submittedName>
        <fullName evidence="3">Flp pilus assembly protein TadG</fullName>
    </submittedName>
</protein>
<keyword evidence="1" id="KW-0472">Membrane</keyword>